<keyword evidence="1" id="KW-0472">Membrane</keyword>
<name>A0A2P2P6T3_RHIMU</name>
<sequence length="31" mass="3551">MLRVPPPSVGIFALIKVILLSVYAKLWHQFN</sequence>
<protein>
    <submittedName>
        <fullName evidence="2">Uncharacterized protein</fullName>
    </submittedName>
</protein>
<organism evidence="2">
    <name type="scientific">Rhizophora mucronata</name>
    <name type="common">Asiatic mangrove</name>
    <dbReference type="NCBI Taxonomy" id="61149"/>
    <lineage>
        <taxon>Eukaryota</taxon>
        <taxon>Viridiplantae</taxon>
        <taxon>Streptophyta</taxon>
        <taxon>Embryophyta</taxon>
        <taxon>Tracheophyta</taxon>
        <taxon>Spermatophyta</taxon>
        <taxon>Magnoliopsida</taxon>
        <taxon>eudicotyledons</taxon>
        <taxon>Gunneridae</taxon>
        <taxon>Pentapetalae</taxon>
        <taxon>rosids</taxon>
        <taxon>fabids</taxon>
        <taxon>Malpighiales</taxon>
        <taxon>Rhizophoraceae</taxon>
        <taxon>Rhizophora</taxon>
    </lineage>
</organism>
<accession>A0A2P2P6T3</accession>
<feature type="transmembrane region" description="Helical" evidence="1">
    <location>
        <begin position="6"/>
        <end position="26"/>
    </location>
</feature>
<dbReference type="EMBL" id="GGEC01069899">
    <property type="protein sequence ID" value="MBX50383.1"/>
    <property type="molecule type" value="Transcribed_RNA"/>
</dbReference>
<keyword evidence="1" id="KW-0812">Transmembrane</keyword>
<proteinExistence type="predicted"/>
<evidence type="ECO:0000256" key="1">
    <source>
        <dbReference type="SAM" id="Phobius"/>
    </source>
</evidence>
<evidence type="ECO:0000313" key="2">
    <source>
        <dbReference type="EMBL" id="MBX50383.1"/>
    </source>
</evidence>
<keyword evidence="1" id="KW-1133">Transmembrane helix</keyword>
<reference evidence="2" key="1">
    <citation type="submission" date="2018-02" db="EMBL/GenBank/DDBJ databases">
        <title>Rhizophora mucronata_Transcriptome.</title>
        <authorList>
            <person name="Meera S.P."/>
            <person name="Sreeshan A."/>
            <person name="Augustine A."/>
        </authorList>
    </citation>
    <scope>NUCLEOTIDE SEQUENCE</scope>
    <source>
        <tissue evidence="2">Leaf</tissue>
    </source>
</reference>
<dbReference type="AlphaFoldDB" id="A0A2P2P6T3"/>